<organism evidence="3 4">
    <name type="scientific">Xenoophorus captivus</name>
    <dbReference type="NCBI Taxonomy" id="1517983"/>
    <lineage>
        <taxon>Eukaryota</taxon>
        <taxon>Metazoa</taxon>
        <taxon>Chordata</taxon>
        <taxon>Craniata</taxon>
        <taxon>Vertebrata</taxon>
        <taxon>Euteleostomi</taxon>
        <taxon>Actinopterygii</taxon>
        <taxon>Neopterygii</taxon>
        <taxon>Teleostei</taxon>
        <taxon>Neoteleostei</taxon>
        <taxon>Acanthomorphata</taxon>
        <taxon>Ovalentaria</taxon>
        <taxon>Atherinomorphae</taxon>
        <taxon>Cyprinodontiformes</taxon>
        <taxon>Goodeidae</taxon>
        <taxon>Xenoophorus</taxon>
    </lineage>
</organism>
<keyword evidence="1" id="KW-1133">Transmembrane helix</keyword>
<evidence type="ECO:0000313" key="4">
    <source>
        <dbReference type="Proteomes" id="UP001434883"/>
    </source>
</evidence>
<proteinExistence type="predicted"/>
<dbReference type="SUPFAM" id="SSF81606">
    <property type="entry name" value="PP2C-like"/>
    <property type="match status" value="1"/>
</dbReference>
<keyword evidence="1" id="KW-0812">Transmembrane</keyword>
<feature type="transmembrane region" description="Helical" evidence="1">
    <location>
        <begin position="133"/>
        <end position="153"/>
    </location>
</feature>
<keyword evidence="4" id="KW-1185">Reference proteome</keyword>
<dbReference type="InterPro" id="IPR001932">
    <property type="entry name" value="PPM-type_phosphatase-like_dom"/>
</dbReference>
<accession>A0ABV0QDX0</accession>
<sequence>MTRRGYPMRQYVTQREPDQSSKCDELGVRTCWIINDNVDSDPSHMNCYSDKPTESAHSTTLKSYPPLMQFYCLVLIIMLINISEPMSSSKPLCSCSLLFFVKKRMNYKSCLELFQPSSLYSQDDLIEKEKTSYAISGGCCALAAIYLMGKLYVANAGDSRAIIIRNNEVIPMTNEFTPESERQRLQYL</sequence>
<feature type="non-terminal residue" evidence="3">
    <location>
        <position position="188"/>
    </location>
</feature>
<protein>
    <recommendedName>
        <fullName evidence="2">PPM-type phosphatase domain-containing protein</fullName>
    </recommendedName>
</protein>
<feature type="transmembrane region" description="Helical" evidence="1">
    <location>
        <begin position="64"/>
        <end position="82"/>
    </location>
</feature>
<keyword evidence="1" id="KW-0472">Membrane</keyword>
<dbReference type="EMBL" id="JAHRIN010008853">
    <property type="protein sequence ID" value="MEQ2194010.1"/>
    <property type="molecule type" value="Genomic_DNA"/>
</dbReference>
<name>A0ABV0QDX0_9TELE</name>
<evidence type="ECO:0000259" key="2">
    <source>
        <dbReference type="Pfam" id="PF00481"/>
    </source>
</evidence>
<dbReference type="PANTHER" id="PTHR13832">
    <property type="entry name" value="PROTEIN PHOSPHATASE 2C"/>
    <property type="match status" value="1"/>
</dbReference>
<dbReference type="InterPro" id="IPR015655">
    <property type="entry name" value="PP2C"/>
</dbReference>
<gene>
    <name evidence="3" type="ORF">XENOCAPTIV_020792</name>
</gene>
<dbReference type="Pfam" id="PF00481">
    <property type="entry name" value="PP2C"/>
    <property type="match status" value="1"/>
</dbReference>
<dbReference type="InterPro" id="IPR036457">
    <property type="entry name" value="PPM-type-like_dom_sf"/>
</dbReference>
<comment type="caution">
    <text evidence="3">The sequence shown here is derived from an EMBL/GenBank/DDBJ whole genome shotgun (WGS) entry which is preliminary data.</text>
</comment>
<dbReference type="Proteomes" id="UP001434883">
    <property type="component" value="Unassembled WGS sequence"/>
</dbReference>
<feature type="domain" description="PPM-type phosphatase" evidence="2">
    <location>
        <begin position="117"/>
        <end position="185"/>
    </location>
</feature>
<reference evidence="3 4" key="1">
    <citation type="submission" date="2021-06" db="EMBL/GenBank/DDBJ databases">
        <authorList>
            <person name="Palmer J.M."/>
        </authorList>
    </citation>
    <scope>NUCLEOTIDE SEQUENCE [LARGE SCALE GENOMIC DNA]</scope>
    <source>
        <strain evidence="3 4">XC_2019</strain>
        <tissue evidence="3">Muscle</tissue>
    </source>
</reference>
<dbReference type="Gene3D" id="3.60.40.10">
    <property type="entry name" value="PPM-type phosphatase domain"/>
    <property type="match status" value="1"/>
</dbReference>
<dbReference type="PANTHER" id="PTHR13832:SF849">
    <property type="entry name" value="PROTEIN PHOSPHATASE 1H"/>
    <property type="match status" value="1"/>
</dbReference>
<evidence type="ECO:0000313" key="3">
    <source>
        <dbReference type="EMBL" id="MEQ2194010.1"/>
    </source>
</evidence>
<evidence type="ECO:0000256" key="1">
    <source>
        <dbReference type="SAM" id="Phobius"/>
    </source>
</evidence>